<evidence type="ECO:0000256" key="1">
    <source>
        <dbReference type="SAM" id="MobiDB-lite"/>
    </source>
</evidence>
<accession>A0A8S5MEM9</accession>
<reference evidence="2" key="1">
    <citation type="journal article" date="2021" name="Proc. Natl. Acad. Sci. U.S.A.">
        <title>A Catalog of Tens of Thousands of Viruses from Human Metagenomes Reveals Hidden Associations with Chronic Diseases.</title>
        <authorList>
            <person name="Tisza M.J."/>
            <person name="Buck C.B."/>
        </authorList>
    </citation>
    <scope>NUCLEOTIDE SEQUENCE</scope>
    <source>
        <strain evidence="2">CtS1E53</strain>
    </source>
</reference>
<evidence type="ECO:0000313" key="2">
    <source>
        <dbReference type="EMBL" id="DAD80682.1"/>
    </source>
</evidence>
<organism evidence="2">
    <name type="scientific">Siphoviridae sp. ctS1E53</name>
    <dbReference type="NCBI Taxonomy" id="2826340"/>
    <lineage>
        <taxon>Viruses</taxon>
        <taxon>Duplodnaviria</taxon>
        <taxon>Heunggongvirae</taxon>
        <taxon>Uroviricota</taxon>
        <taxon>Caudoviricetes</taxon>
    </lineage>
</organism>
<name>A0A8S5MEM9_9CAUD</name>
<dbReference type="EMBL" id="BK014885">
    <property type="protein sequence ID" value="DAD80682.1"/>
    <property type="molecule type" value="Genomic_DNA"/>
</dbReference>
<sequence length="61" mass="7466">MYRCCECGAYLDQPWEAHECQRPDRPKRRKSPGSGNYDPIPNRPMKQRKRIRKAWKEWDMN</sequence>
<protein>
    <submittedName>
        <fullName evidence="2">Zinc finger protein</fullName>
    </submittedName>
</protein>
<feature type="region of interest" description="Disordered" evidence="1">
    <location>
        <begin position="20"/>
        <end position="61"/>
    </location>
</feature>
<proteinExistence type="predicted"/>